<dbReference type="AlphaFoldDB" id="A0A510E692"/>
<evidence type="ECO:0000313" key="3">
    <source>
        <dbReference type="EMBL" id="BBG27996.1"/>
    </source>
</evidence>
<protein>
    <recommendedName>
        <fullName evidence="1">PIN domain-containing protein</fullName>
    </recommendedName>
</protein>
<reference evidence="5" key="1">
    <citation type="submission" date="2018-09" db="EMBL/GenBank/DDBJ databases">
        <title>Complete Genome Sequencing of Sulfolobus sp. JCM 16834.</title>
        <authorList>
            <person name="Kato S."/>
            <person name="Itoh T."/>
            <person name="Ohkuma M."/>
        </authorList>
    </citation>
    <scope>NUCLEOTIDE SEQUENCE [LARGE SCALE GENOMIC DNA]</scope>
    <source>
        <strain evidence="5">IC-007</strain>
    </source>
</reference>
<organism evidence="3 5">
    <name type="scientific">Sulfuracidifex tepidarius</name>
    <dbReference type="NCBI Taxonomy" id="1294262"/>
    <lineage>
        <taxon>Archaea</taxon>
        <taxon>Thermoproteota</taxon>
        <taxon>Thermoprotei</taxon>
        <taxon>Sulfolobales</taxon>
        <taxon>Sulfolobaceae</taxon>
        <taxon>Sulfuracidifex</taxon>
    </lineage>
</organism>
<evidence type="ECO:0000313" key="4">
    <source>
        <dbReference type="Proteomes" id="UP000322983"/>
    </source>
</evidence>
<sequence length="123" mass="14383">MKPERMLEAIVDTNLIVAIIFRHHEKHCEALKEWKDIDKAYLPLVCVSEIAYFFIKNSLNLEILNEVLNDPKIEIVQNTNEDVYYTLRNKEAVKGYDDFNDLLILSVAGRLNLRYLPLTESSR</sequence>
<dbReference type="InterPro" id="IPR029060">
    <property type="entry name" value="PIN-like_dom_sf"/>
</dbReference>
<dbReference type="GeneID" id="41718824"/>
<name>A0A510E692_9CREN</name>
<evidence type="ECO:0000259" key="1">
    <source>
        <dbReference type="Pfam" id="PF01850"/>
    </source>
</evidence>
<dbReference type="STRING" id="1294262.GCA_001316085_01419"/>
<dbReference type="EMBL" id="AP018930">
    <property type="protein sequence ID" value="BBG27996.1"/>
    <property type="molecule type" value="Genomic_DNA"/>
</dbReference>
<accession>A0A510E692</accession>
<dbReference type="Proteomes" id="UP000322983">
    <property type="component" value="Chromosome"/>
</dbReference>
<dbReference type="EMBL" id="AP018929">
    <property type="protein sequence ID" value="BBG25203.1"/>
    <property type="molecule type" value="Genomic_DNA"/>
</dbReference>
<dbReference type="InterPro" id="IPR002716">
    <property type="entry name" value="PIN_dom"/>
</dbReference>
<dbReference type="Gene3D" id="3.40.50.1010">
    <property type="entry name" value="5'-nuclease"/>
    <property type="match status" value="1"/>
</dbReference>
<dbReference type="PANTHER" id="PTHR39664">
    <property type="match status" value="1"/>
</dbReference>
<evidence type="ECO:0000313" key="2">
    <source>
        <dbReference type="EMBL" id="BBG25203.1"/>
    </source>
</evidence>
<dbReference type="KEGG" id="step:IC006_2538"/>
<keyword evidence="4" id="KW-1185">Reference proteome</keyword>
<proteinExistence type="predicted"/>
<dbReference type="Pfam" id="PF01850">
    <property type="entry name" value="PIN"/>
    <property type="match status" value="1"/>
</dbReference>
<accession>A0A510DY93</accession>
<dbReference type="PANTHER" id="PTHR39664:SF2">
    <property type="entry name" value="NUCLEIC ACID-BINDING PROTEIN, CONTAINING PIN DOMAIN-RELATED"/>
    <property type="match status" value="1"/>
</dbReference>
<evidence type="ECO:0000313" key="5">
    <source>
        <dbReference type="Proteomes" id="UP000325030"/>
    </source>
</evidence>
<feature type="domain" description="PIN" evidence="1">
    <location>
        <begin position="10"/>
        <end position="114"/>
    </location>
</feature>
<dbReference type="RefSeq" id="WP_232048927.1">
    <property type="nucleotide sequence ID" value="NZ_AP018929.1"/>
</dbReference>
<reference evidence="3 4" key="2">
    <citation type="journal article" date="2020" name="Int. J. Syst. Evol. Microbiol.">
        <title>Sulfuracidifex tepidarius gen. nov., sp. nov. and transfer of Sulfolobus metallicus Huber and Stetter 1992 to the genus Sulfuracidifex as Sulfuracidifex metallicus comb. nov.</title>
        <authorList>
            <person name="Itoh T."/>
            <person name="Miura T."/>
            <person name="Sakai H.D."/>
            <person name="Kato S."/>
            <person name="Ohkuma M."/>
            <person name="Takashina T."/>
        </authorList>
    </citation>
    <scope>NUCLEOTIDE SEQUENCE</scope>
    <source>
        <strain evidence="2 4">IC-006</strain>
        <strain evidence="3">IC-007</strain>
    </source>
</reference>
<dbReference type="SUPFAM" id="SSF88723">
    <property type="entry name" value="PIN domain-like"/>
    <property type="match status" value="1"/>
</dbReference>
<dbReference type="Proteomes" id="UP000325030">
    <property type="component" value="Chromosome"/>
</dbReference>
<gene>
    <name evidence="2" type="ORF">IC006_2538</name>
    <name evidence="3" type="ORF">IC007_2551</name>
</gene>